<gene>
    <name evidence="1" type="ORF">I79_008428</name>
</gene>
<dbReference type="EMBL" id="JH000288">
    <property type="protein sequence ID" value="EGV98671.1"/>
    <property type="molecule type" value="Genomic_DNA"/>
</dbReference>
<evidence type="ECO:0000313" key="1">
    <source>
        <dbReference type="EMBL" id="EGV98671.1"/>
    </source>
</evidence>
<dbReference type="Proteomes" id="UP000001075">
    <property type="component" value="Unassembled WGS sequence"/>
</dbReference>
<dbReference type="AlphaFoldDB" id="G3HD54"/>
<sequence length="53" mass="5827">MASPTSQEMAFGFATQLEFLCCEQLCQAIKKYQKDGHGHDNHIVADAAKGENL</sequence>
<reference evidence="2" key="1">
    <citation type="journal article" date="2011" name="Nat. Biotechnol.">
        <title>The genomic sequence of the Chinese hamster ovary (CHO)-K1 cell line.</title>
        <authorList>
            <person name="Xu X."/>
            <person name="Nagarajan H."/>
            <person name="Lewis N.E."/>
            <person name="Pan S."/>
            <person name="Cai Z."/>
            <person name="Liu X."/>
            <person name="Chen W."/>
            <person name="Xie M."/>
            <person name="Wang W."/>
            <person name="Hammond S."/>
            <person name="Andersen M.R."/>
            <person name="Neff N."/>
            <person name="Passarelli B."/>
            <person name="Koh W."/>
            <person name="Fan H.C."/>
            <person name="Wang J."/>
            <person name="Gui Y."/>
            <person name="Lee K.H."/>
            <person name="Betenbaugh M.J."/>
            <person name="Quake S.R."/>
            <person name="Famili I."/>
            <person name="Palsson B.O."/>
            <person name="Wang J."/>
        </authorList>
    </citation>
    <scope>NUCLEOTIDE SEQUENCE [LARGE SCALE GENOMIC DNA]</scope>
    <source>
        <strain evidence="2">CHO K1 cell line</strain>
    </source>
</reference>
<proteinExistence type="predicted"/>
<name>G3HD54_CRIGR</name>
<evidence type="ECO:0000313" key="2">
    <source>
        <dbReference type="Proteomes" id="UP000001075"/>
    </source>
</evidence>
<accession>G3HD54</accession>
<dbReference type="InParanoid" id="G3HD54"/>
<protein>
    <submittedName>
        <fullName evidence="1">Uncharacterized protein</fullName>
    </submittedName>
</protein>
<organism evidence="1 2">
    <name type="scientific">Cricetulus griseus</name>
    <name type="common">Chinese hamster</name>
    <name type="synonym">Cricetulus barabensis griseus</name>
    <dbReference type="NCBI Taxonomy" id="10029"/>
    <lineage>
        <taxon>Eukaryota</taxon>
        <taxon>Metazoa</taxon>
        <taxon>Chordata</taxon>
        <taxon>Craniata</taxon>
        <taxon>Vertebrata</taxon>
        <taxon>Euteleostomi</taxon>
        <taxon>Mammalia</taxon>
        <taxon>Eutheria</taxon>
        <taxon>Euarchontoglires</taxon>
        <taxon>Glires</taxon>
        <taxon>Rodentia</taxon>
        <taxon>Myomorpha</taxon>
        <taxon>Muroidea</taxon>
        <taxon>Cricetidae</taxon>
        <taxon>Cricetinae</taxon>
        <taxon>Cricetulus</taxon>
    </lineage>
</organism>